<dbReference type="Pfam" id="PF05367">
    <property type="entry name" value="Phage_endo_I"/>
    <property type="match status" value="1"/>
</dbReference>
<keyword evidence="2" id="KW-1185">Reference proteome</keyword>
<accession>A0A9E8GEC2</accession>
<keyword evidence="1" id="KW-0540">Nuclease</keyword>
<gene>
    <name evidence="1" type="ORF">APT65_00027</name>
</gene>
<dbReference type="GO" id="GO:0016032">
    <property type="term" value="P:viral process"/>
    <property type="evidence" value="ECO:0007669"/>
    <property type="project" value="InterPro"/>
</dbReference>
<proteinExistence type="predicted"/>
<evidence type="ECO:0000313" key="1">
    <source>
        <dbReference type="EMBL" id="UZV39642.1"/>
    </source>
</evidence>
<dbReference type="InterPro" id="IPR011335">
    <property type="entry name" value="Restrct_endonuc-II-like"/>
</dbReference>
<dbReference type="Proteomes" id="UP001163735">
    <property type="component" value="Segment"/>
</dbReference>
<dbReference type="InterPro" id="IPR008029">
    <property type="entry name" value="Phage_T7_Gp3_endoDNaseI"/>
</dbReference>
<sequence length="143" mass="17043">MARKRRYPKKESEIKGTPYDSLLEKDLHETKLSACKFHDKDSKVSYSIPHKYEPDFVYEREDGKTFLIETKGRFRDSAEARKYLFIREVLSANEELVFIWGKHGTFLPSSKKRKDGTRATNEEWADKHGFRHWNSLQFRLELL</sequence>
<organism evidence="1 2">
    <name type="scientific">Aeromonas phage APT65</name>
    <dbReference type="NCBI Taxonomy" id="2982914"/>
    <lineage>
        <taxon>Viruses</taxon>
        <taxon>Duplodnaviria</taxon>
        <taxon>Heunggongvirae</taxon>
        <taxon>Uroviricota</taxon>
        <taxon>Caudoviricetes</taxon>
        <taxon>Aquaneticvirus</taxon>
        <taxon>Aquaneticvirus ApT65</taxon>
    </lineage>
</organism>
<keyword evidence="1" id="KW-0255">Endonuclease</keyword>
<protein>
    <submittedName>
        <fullName evidence="1">Endonuclease</fullName>
    </submittedName>
</protein>
<dbReference type="Gene3D" id="3.40.91.30">
    <property type="match status" value="1"/>
</dbReference>
<evidence type="ECO:0000313" key="2">
    <source>
        <dbReference type="Proteomes" id="UP001163735"/>
    </source>
</evidence>
<name>A0A9E8GEC2_9CAUD</name>
<keyword evidence="1" id="KW-0378">Hydrolase</keyword>
<dbReference type="EMBL" id="OP491958">
    <property type="protein sequence ID" value="UZV39642.1"/>
    <property type="molecule type" value="Genomic_DNA"/>
</dbReference>
<dbReference type="SUPFAM" id="SSF52980">
    <property type="entry name" value="Restriction endonuclease-like"/>
    <property type="match status" value="1"/>
</dbReference>
<dbReference type="GO" id="GO:0015074">
    <property type="term" value="P:DNA integration"/>
    <property type="evidence" value="ECO:0007669"/>
    <property type="project" value="InterPro"/>
</dbReference>
<reference evidence="1" key="1">
    <citation type="submission" date="2022-09" db="EMBL/GenBank/DDBJ databases">
        <authorList>
            <person name="Cebeci A."/>
            <person name="Ture M."/>
            <person name="Alemdag M."/>
            <person name="Altinok I."/>
        </authorList>
    </citation>
    <scope>NUCLEOTIDE SEQUENCE</scope>
</reference>
<dbReference type="GO" id="GO:0008833">
    <property type="term" value="F:deoxyribonuclease IV (phage-T4-induced) activity"/>
    <property type="evidence" value="ECO:0007669"/>
    <property type="project" value="InterPro"/>
</dbReference>